<feature type="transmembrane region" description="Helical" evidence="1">
    <location>
        <begin position="68"/>
        <end position="100"/>
    </location>
</feature>
<dbReference type="Proteomes" id="UP000033750">
    <property type="component" value="Unassembled WGS sequence"/>
</dbReference>
<proteinExistence type="predicted"/>
<evidence type="ECO:0000256" key="1">
    <source>
        <dbReference type="SAM" id="Phobius"/>
    </source>
</evidence>
<reference evidence="2 3" key="1">
    <citation type="submission" date="2015-03" db="EMBL/GenBank/DDBJ databases">
        <title>Genome sequence of Mycoplasma meleagridis strain ATCC 25294.</title>
        <authorList>
            <person name="Yacoub E."/>
            <person name="Blanchard A."/>
            <person name="Sirand-Pugnet P."/>
            <person name="Mardassi B.B.A."/>
        </authorList>
    </citation>
    <scope>NUCLEOTIDE SEQUENCE [LARGE SCALE GENOMIC DNA]</scope>
    <source>
        <strain evidence="2 3">ATCC 25294</strain>
    </source>
</reference>
<sequence length="137" mass="16212">MYISYIYEYDFYDLLVSYKERNSKEGNYYRKRKIKILSLLFQLLFGIGFIILPFAVKILDKDLNEDNFFIVLGFLLTIGIIISIIFVFNFISFIFTVLALKKAIKEEDDKKALKLYKYSCIFAFNFTALRKTSRVGK</sequence>
<keyword evidence="3" id="KW-1185">Reference proteome</keyword>
<dbReference type="AlphaFoldDB" id="A0A0F5H0M5"/>
<name>A0A0F5H0M5_9BACT</name>
<dbReference type="STRING" id="29561.MM26B8_04390"/>
<keyword evidence="1" id="KW-1133">Transmembrane helix</keyword>
<keyword evidence="1" id="KW-0472">Membrane</keyword>
<accession>A0A0F5H0M5</accession>
<evidence type="ECO:0000313" key="3">
    <source>
        <dbReference type="Proteomes" id="UP000033750"/>
    </source>
</evidence>
<keyword evidence="1" id="KW-0812">Transmembrane</keyword>
<evidence type="ECO:0000313" key="2">
    <source>
        <dbReference type="EMBL" id="KKB26753.1"/>
    </source>
</evidence>
<comment type="caution">
    <text evidence="2">The sequence shown here is derived from an EMBL/GenBank/DDBJ whole genome shotgun (WGS) entry which is preliminary data.</text>
</comment>
<organism evidence="2 3">
    <name type="scientific">Mycoplasmopsis meleagridis ATCC 25294</name>
    <dbReference type="NCBI Taxonomy" id="1264554"/>
    <lineage>
        <taxon>Bacteria</taxon>
        <taxon>Bacillati</taxon>
        <taxon>Mycoplasmatota</taxon>
        <taxon>Mycoplasmoidales</taxon>
        <taxon>Metamycoplasmataceae</taxon>
        <taxon>Mycoplasmopsis</taxon>
    </lineage>
</organism>
<gene>
    <name evidence="2" type="ORF">MMELEA_01360</name>
</gene>
<protein>
    <submittedName>
        <fullName evidence="2">Uncharacterized protein</fullName>
    </submittedName>
</protein>
<dbReference type="RefSeq" id="WP_046097088.1">
    <property type="nucleotide sequence ID" value="NZ_JZXN01000017.1"/>
</dbReference>
<feature type="transmembrane region" description="Helical" evidence="1">
    <location>
        <begin position="36"/>
        <end position="56"/>
    </location>
</feature>
<dbReference type="EMBL" id="JZXN01000017">
    <property type="protein sequence ID" value="KKB26753.1"/>
    <property type="molecule type" value="Genomic_DNA"/>
</dbReference>
<dbReference type="PATRIC" id="fig|1264554.4.peg.168"/>